<feature type="region of interest" description="Disordered" evidence="1">
    <location>
        <begin position="687"/>
        <end position="764"/>
    </location>
</feature>
<evidence type="ECO:0000313" key="4">
    <source>
        <dbReference type="Proteomes" id="UP000199118"/>
    </source>
</evidence>
<dbReference type="Proteomes" id="UP000199118">
    <property type="component" value="Unassembled WGS sequence"/>
</dbReference>
<keyword evidence="3" id="KW-0808">Transferase</keyword>
<dbReference type="InterPro" id="IPR029044">
    <property type="entry name" value="Nucleotide-diphossugar_trans"/>
</dbReference>
<keyword evidence="4" id="KW-1185">Reference proteome</keyword>
<dbReference type="GO" id="GO:0016740">
    <property type="term" value="F:transferase activity"/>
    <property type="evidence" value="ECO:0007669"/>
    <property type="project" value="UniProtKB-KW"/>
</dbReference>
<dbReference type="RefSeq" id="WP_176954771.1">
    <property type="nucleotide sequence ID" value="NZ_FNMZ01000005.1"/>
</dbReference>
<dbReference type="Gene3D" id="3.90.550.10">
    <property type="entry name" value="Spore Coat Polysaccharide Biosynthesis Protein SpsA, Chain A"/>
    <property type="match status" value="1"/>
</dbReference>
<gene>
    <name evidence="3" type="ORF">SAMN05444336_105174</name>
</gene>
<evidence type="ECO:0000259" key="2">
    <source>
        <dbReference type="Pfam" id="PF10111"/>
    </source>
</evidence>
<feature type="compositionally biased region" description="Gly residues" evidence="1">
    <location>
        <begin position="755"/>
        <end position="764"/>
    </location>
</feature>
<dbReference type="SUPFAM" id="SSF53448">
    <property type="entry name" value="Nucleotide-diphospho-sugar transferases"/>
    <property type="match status" value="1"/>
</dbReference>
<evidence type="ECO:0000313" key="3">
    <source>
        <dbReference type="EMBL" id="SDX45924.1"/>
    </source>
</evidence>
<feature type="compositionally biased region" description="Basic and acidic residues" evidence="1">
    <location>
        <begin position="705"/>
        <end position="719"/>
    </location>
</feature>
<evidence type="ECO:0000256" key="1">
    <source>
        <dbReference type="SAM" id="MobiDB-lite"/>
    </source>
</evidence>
<proteinExistence type="predicted"/>
<dbReference type="EMBL" id="FNMZ01000005">
    <property type="protein sequence ID" value="SDX45924.1"/>
    <property type="molecule type" value="Genomic_DNA"/>
</dbReference>
<organism evidence="3 4">
    <name type="scientific">Albimonas donghaensis</name>
    <dbReference type="NCBI Taxonomy" id="356660"/>
    <lineage>
        <taxon>Bacteria</taxon>
        <taxon>Pseudomonadati</taxon>
        <taxon>Pseudomonadota</taxon>
        <taxon>Alphaproteobacteria</taxon>
        <taxon>Rhodobacterales</taxon>
        <taxon>Paracoccaceae</taxon>
        <taxon>Albimonas</taxon>
    </lineage>
</organism>
<reference evidence="3 4" key="1">
    <citation type="submission" date="2016-10" db="EMBL/GenBank/DDBJ databases">
        <authorList>
            <person name="de Groot N.N."/>
        </authorList>
    </citation>
    <scope>NUCLEOTIDE SEQUENCE [LARGE SCALE GENOMIC DNA]</scope>
    <source>
        <strain evidence="3 4">DSM 17890</strain>
    </source>
</reference>
<protein>
    <submittedName>
        <fullName evidence="3">Predicted glycosyltransferase involved in capsule biosynthesis</fullName>
    </submittedName>
</protein>
<dbReference type="STRING" id="356660.SAMN05444336_105174"/>
<dbReference type="Pfam" id="PF10111">
    <property type="entry name" value="Glyco_tranf_2_2"/>
    <property type="match status" value="1"/>
</dbReference>
<accession>A0A1H3BX23</accession>
<sequence>MDSPRFDPDPAARVAATSGAQAPRFDFGIVLALRLHEGNPWALERLERMAGWYDALPPVRVVDFGSREPFAGRLARTCARHGFAVTRVEDFGAFSLAAARNAGMRAEGPALRLITDIDFFLRPRDFLRIQELIEALDLRDRIDGMLNLPAWHLSEPATAALQAAPDPGRFLDRLAFDATHRPFGGDSDIAFAAPYSNVFLIHRDFFELVGGYDERFRGHGSEDFEFLTRAGLVSGWIAPPERLENNGWGPLRPGFFAPKPYAGHRRFLEALALPTELTGLRAFHLHHPTADPASADGWMSENDHKRERLAEAFGAYLEDRAGLVAVDHLPRPRRALCVCLSPLHRDAFLPFRLLGYRLEALRGAEPEALARAEAGLRAEAFDLLLVFNPDAEAHAPFRPLIETARAAGVEVAVAQFGPLPGTLAYAPDMLDRAPGFDAPAVAADAFSEAELAAAAALLAELAARAEAVALPDRAGPGPRILVPLQAQADLHGARTGADAQSYARFVAGLDAAAAAYPEAELLALPDPRARARPRFAAPNIHWLPAGEIPPAGIDAVICHSARAGLVAGLLGKPVICTGRGAPAVRLGLAGSAPDAAAALARAMSAVAARGGVPSDAPTLPDEPAQAEGDLARVTAAWLTHRALSACVTPSGPLRPGLPDGRRYDGLAVSRLRWRGSGLALARMAASGRSSPESYAGGRLGMLDAPSRRRERTGQMRDGGDGASAPAGKRDAGQGPAIGAATRNVKAWIGRRLGPRGQGGPRHGA</sequence>
<name>A0A1H3BX23_9RHOB</name>
<dbReference type="AlphaFoldDB" id="A0A1H3BX23"/>
<dbReference type="InterPro" id="IPR019290">
    <property type="entry name" value="GlycosylTrfase-like_prok"/>
</dbReference>
<feature type="domain" description="Glycosyltransferase 2-like prokaryotic type" evidence="2">
    <location>
        <begin position="29"/>
        <end position="313"/>
    </location>
</feature>